<organism evidence="2 3">
    <name type="scientific">Shewanella psychropiezotolerans</name>
    <dbReference type="NCBI Taxonomy" id="2593655"/>
    <lineage>
        <taxon>Bacteria</taxon>
        <taxon>Pseudomonadati</taxon>
        <taxon>Pseudomonadota</taxon>
        <taxon>Gammaproteobacteria</taxon>
        <taxon>Alteromonadales</taxon>
        <taxon>Shewanellaceae</taxon>
        <taxon>Shewanella</taxon>
    </lineage>
</organism>
<evidence type="ECO:0000256" key="1">
    <source>
        <dbReference type="SAM" id="Phobius"/>
    </source>
</evidence>
<protein>
    <submittedName>
        <fullName evidence="2">EpsG family protein</fullName>
    </submittedName>
</protein>
<dbReference type="Proteomes" id="UP000315947">
    <property type="component" value="Chromosome"/>
</dbReference>
<feature type="transmembrane region" description="Helical" evidence="1">
    <location>
        <begin position="107"/>
        <end position="129"/>
    </location>
</feature>
<gene>
    <name evidence="2" type="ORF">FM037_09990</name>
</gene>
<sequence length="348" mass="40840">MFFYILLFLIVMLLGLSKLKNKNEFIAITLFVVSAARFDVGFDFLSYYNSIELFQPHDMTYIRFGLLHGGLIEFSNYIGFTQLYFIVTSAVIYFFIHLSLNKHSENYLYSILIFIGVPFFFLMSFNFIKQFTAMVLVLYSIRYIFERKLLSFIFVIFIASLLHYTAIMCVCLYYLYGRKIPSVFLIVFFASSFFAFPLAQNIIDTLLPFYSHYLDVKVEGGKSFQALLILLFLLFIMFRRLINNKKSDFYFVTFIIGACIYNTFQPIGFSATRVSYYFLIFLILLVPSFGSRIRKKQFTLLLIALTFTLFIISLYSNSKVGTRSPSVPYQTFFNKTIHDIRPYGWVKK</sequence>
<keyword evidence="1" id="KW-0812">Transmembrane</keyword>
<name>A0ABX5WX17_9GAMM</name>
<keyword evidence="1" id="KW-1133">Transmembrane helix</keyword>
<evidence type="ECO:0000313" key="2">
    <source>
        <dbReference type="EMBL" id="QDO83508.1"/>
    </source>
</evidence>
<dbReference type="EMBL" id="CP041614">
    <property type="protein sequence ID" value="QDO83508.1"/>
    <property type="molecule type" value="Genomic_DNA"/>
</dbReference>
<feature type="transmembrane region" description="Helical" evidence="1">
    <location>
        <begin position="298"/>
        <end position="316"/>
    </location>
</feature>
<feature type="transmembrane region" description="Helical" evidence="1">
    <location>
        <begin position="223"/>
        <end position="242"/>
    </location>
</feature>
<dbReference type="Pfam" id="PF14897">
    <property type="entry name" value="EpsG"/>
    <property type="match status" value="1"/>
</dbReference>
<feature type="transmembrane region" description="Helical" evidence="1">
    <location>
        <begin position="83"/>
        <end position="100"/>
    </location>
</feature>
<accession>A0ABX5WX17</accession>
<feature type="transmembrane region" description="Helical" evidence="1">
    <location>
        <begin position="274"/>
        <end position="291"/>
    </location>
</feature>
<proteinExistence type="predicted"/>
<dbReference type="InterPro" id="IPR049458">
    <property type="entry name" value="EpsG-like"/>
</dbReference>
<feature type="transmembrane region" description="Helical" evidence="1">
    <location>
        <begin position="249"/>
        <end position="268"/>
    </location>
</feature>
<keyword evidence="1" id="KW-0472">Membrane</keyword>
<feature type="transmembrane region" description="Helical" evidence="1">
    <location>
        <begin position="149"/>
        <end position="176"/>
    </location>
</feature>
<reference evidence="2 3" key="1">
    <citation type="submission" date="2019-07" db="EMBL/GenBank/DDBJ databases">
        <title>Shewanella sp. YLB-06 whole genomic sequence.</title>
        <authorList>
            <person name="Yu L."/>
        </authorList>
    </citation>
    <scope>NUCLEOTIDE SEQUENCE [LARGE SCALE GENOMIC DNA]</scope>
    <source>
        <strain evidence="2 3">YLB-06</strain>
    </source>
</reference>
<dbReference type="RefSeq" id="WP_144045884.1">
    <property type="nucleotide sequence ID" value="NZ_CP041614.1"/>
</dbReference>
<feature type="transmembrane region" description="Helical" evidence="1">
    <location>
        <begin position="183"/>
        <end position="203"/>
    </location>
</feature>
<keyword evidence="3" id="KW-1185">Reference proteome</keyword>
<evidence type="ECO:0000313" key="3">
    <source>
        <dbReference type="Proteomes" id="UP000315947"/>
    </source>
</evidence>